<feature type="compositionally biased region" description="Basic and acidic residues" evidence="4">
    <location>
        <begin position="911"/>
        <end position="943"/>
    </location>
</feature>
<evidence type="ECO:0000256" key="3">
    <source>
        <dbReference type="ARBA" id="ARBA00023054"/>
    </source>
</evidence>
<evidence type="ECO:0000256" key="4">
    <source>
        <dbReference type="SAM" id="MobiDB-lite"/>
    </source>
</evidence>
<evidence type="ECO:0000313" key="8">
    <source>
        <dbReference type="Proteomes" id="UP001199106"/>
    </source>
</evidence>
<feature type="compositionally biased region" description="Basic and acidic residues" evidence="4">
    <location>
        <begin position="989"/>
        <end position="1004"/>
    </location>
</feature>
<dbReference type="InterPro" id="IPR016024">
    <property type="entry name" value="ARM-type_fold"/>
</dbReference>
<dbReference type="InterPro" id="IPR006955">
    <property type="entry name" value="Uso1_p115_C"/>
</dbReference>
<evidence type="ECO:0008006" key="9">
    <source>
        <dbReference type="Google" id="ProtNLM"/>
    </source>
</evidence>
<dbReference type="Gene3D" id="1.25.10.10">
    <property type="entry name" value="Leucine-rich Repeat Variant"/>
    <property type="match status" value="1"/>
</dbReference>
<dbReference type="AlphaFoldDB" id="A0AAD4FEP4"/>
<evidence type="ECO:0000256" key="2">
    <source>
        <dbReference type="ARBA" id="ARBA00023034"/>
    </source>
</evidence>
<feature type="region of interest" description="Disordered" evidence="4">
    <location>
        <begin position="701"/>
        <end position="728"/>
    </location>
</feature>
<dbReference type="GO" id="GO:0000139">
    <property type="term" value="C:Golgi membrane"/>
    <property type="evidence" value="ECO:0007669"/>
    <property type="project" value="InterPro"/>
</dbReference>
<dbReference type="FunFam" id="1.25.10.10:FF:000296">
    <property type="entry name" value="Related to transport protein USO1"/>
    <property type="match status" value="1"/>
</dbReference>
<dbReference type="GO" id="GO:0012507">
    <property type="term" value="C:ER to Golgi transport vesicle membrane"/>
    <property type="evidence" value="ECO:0007669"/>
    <property type="project" value="TreeGrafter"/>
</dbReference>
<gene>
    <name evidence="7" type="ORF">G6011_06027</name>
</gene>
<name>A0AAD4FEP4_9PLEO</name>
<protein>
    <recommendedName>
        <fullName evidence="9">Intracellular protein transport protein</fullName>
    </recommendedName>
</protein>
<dbReference type="GO" id="GO:0005783">
    <property type="term" value="C:endoplasmic reticulum"/>
    <property type="evidence" value="ECO:0007669"/>
    <property type="project" value="TreeGrafter"/>
</dbReference>
<evidence type="ECO:0000313" key="7">
    <source>
        <dbReference type="EMBL" id="KAG9189159.1"/>
    </source>
</evidence>
<feature type="region of interest" description="Disordered" evidence="4">
    <location>
        <begin position="988"/>
        <end position="1044"/>
    </location>
</feature>
<feature type="compositionally biased region" description="Acidic residues" evidence="4">
    <location>
        <begin position="1006"/>
        <end position="1044"/>
    </location>
</feature>
<reference evidence="7" key="1">
    <citation type="submission" date="2021-07" db="EMBL/GenBank/DDBJ databases">
        <title>Genome Resource of American Ginseng Black Spot Pathogen Alternaria panax.</title>
        <authorList>
            <person name="Qiu C."/>
            <person name="Wang W."/>
            <person name="Liu Z."/>
        </authorList>
    </citation>
    <scope>NUCLEOTIDE SEQUENCE</scope>
    <source>
        <strain evidence="7">BNCC115425</strain>
    </source>
</reference>
<dbReference type="InterPro" id="IPR006953">
    <property type="entry name" value="Vesicle_Uso1_P115_head"/>
</dbReference>
<dbReference type="GO" id="GO:0006886">
    <property type="term" value="P:intracellular protein transport"/>
    <property type="evidence" value="ECO:0007669"/>
    <property type="project" value="InterPro"/>
</dbReference>
<keyword evidence="2" id="KW-0333">Golgi apparatus</keyword>
<keyword evidence="3" id="KW-0175">Coiled coil</keyword>
<dbReference type="EMBL" id="JAANER010000005">
    <property type="protein sequence ID" value="KAG9189159.1"/>
    <property type="molecule type" value="Genomic_DNA"/>
</dbReference>
<keyword evidence="8" id="KW-1185">Reference proteome</keyword>
<comment type="subcellular location">
    <subcellularLocation>
        <location evidence="1">Golgi apparatus</location>
    </subcellularLocation>
</comment>
<dbReference type="GO" id="GO:0006888">
    <property type="term" value="P:endoplasmic reticulum to Golgi vesicle-mediated transport"/>
    <property type="evidence" value="ECO:0007669"/>
    <property type="project" value="TreeGrafter"/>
</dbReference>
<feature type="region of interest" description="Disordered" evidence="4">
    <location>
        <begin position="890"/>
        <end position="959"/>
    </location>
</feature>
<feature type="domain" description="Uso1/p115-like vesicle tethering protein C-terminal" evidence="6">
    <location>
        <begin position="903"/>
        <end position="1022"/>
    </location>
</feature>
<proteinExistence type="predicted"/>
<dbReference type="Pfam" id="PF04871">
    <property type="entry name" value="Uso1_p115_C"/>
    <property type="match status" value="1"/>
</dbReference>
<accession>A0AAD4FEP4</accession>
<dbReference type="PANTHER" id="PTHR10013:SF0">
    <property type="entry name" value="GENERAL VESICULAR TRANSPORT FACTOR P115"/>
    <property type="match status" value="1"/>
</dbReference>
<dbReference type="SUPFAM" id="SSF48371">
    <property type="entry name" value="ARM repeat"/>
    <property type="match status" value="2"/>
</dbReference>
<dbReference type="GO" id="GO:0048280">
    <property type="term" value="P:vesicle fusion with Golgi apparatus"/>
    <property type="evidence" value="ECO:0007669"/>
    <property type="project" value="InterPro"/>
</dbReference>
<dbReference type="InterPro" id="IPR011989">
    <property type="entry name" value="ARM-like"/>
</dbReference>
<dbReference type="Proteomes" id="UP001199106">
    <property type="component" value="Unassembled WGS sequence"/>
</dbReference>
<feature type="compositionally biased region" description="Polar residues" evidence="4">
    <location>
        <begin position="895"/>
        <end position="910"/>
    </location>
</feature>
<dbReference type="InterPro" id="IPR024095">
    <property type="entry name" value="Vesicle_P115"/>
</dbReference>
<evidence type="ECO:0000259" key="6">
    <source>
        <dbReference type="Pfam" id="PF04871"/>
    </source>
</evidence>
<evidence type="ECO:0000256" key="1">
    <source>
        <dbReference type="ARBA" id="ARBA00004555"/>
    </source>
</evidence>
<dbReference type="PANTHER" id="PTHR10013">
    <property type="entry name" value="GENERAL VESICULAR TRANSPORT FACTOR P115"/>
    <property type="match status" value="1"/>
</dbReference>
<sequence>MMRVLEANAPPKQRATDTISTLSGRLTSATLLEDRRAAILGLRSFAKEYPASVASDALKGLIDALTRDSEDVDTLKVVLETLLMLFHPDENSPEASPELEFLLADQFSQRQDNIALLLDLLDTPDFYSRLYSLQLIRAISLARPQRTQECVLTAPGGIERLVATLDDPRDAIRNQALVVLTDLSRSSAELQKLFVFEDAFAKVFNMIHADGGLTQGGVVVQDCLSLLAILVRNNVSNQTNIREMGHVARFAALLPGANKPKKARTGPEDEDEWASPQSDKNIWGLLAIMRMFLVKGSAGTLQNQNVFHQHGLVRQLLNMAFDPATAMPIKIEALNTLADLIRGNARLQEGFAGEQVRPIIEPASNGVTSPNGIPSVYVIEALLNLVLSPAPNDLFDLRNAGCECIKSYFYSHVQIKSHFLNRAIDGHAHGDETANALTILMAGPQVPPTGDPYKIWFAANLIYHLIFNDYEAKDTLMQVKEGDAESGEEVVTCIQTLTANLIASLQLGEDERISVAYLMLLLGWLFEDAAAVDDFLGEASSLQSLVQAVLTPGEDRVVIRGLCAALLGVVYEFSTRDSPVPRRELQPVLMSKLGRDKYLDAITELRRHPLVRDFEVLPRNGGGGGGLPDIFFDDVFVDFLKDNFSRLSRAIDRNPNIEQHQSHDGVDRDVVDALRSESDSKEQTIQELRSQLMTLEQKIDQEQAEHRKTQQSAEEQRSTLKRINDKLHDDIDKEAAKKDREHKQAMLETENKYNAQIDALKREVQRVSKDANLAIAKVRQEYEQQLHDAQKIHGELEKKLAASKKAELEAAESVRAFQDLLDQTRDEVANANKALRNAESHAQNCEAQLQLLAEEKEQLANEKEGQIKQLEEEMERQLQEKDARLLEVEAEHETALQQAKSGSSSLQSTIDKLKTENQDLKTKAQDATWKVKEAEEKVRKAEASAKSVPQKGANEKEIKELKDKLKKAEEGEKEKATELEDLIMVLSDLEEKRTKDKERLKALGEEVSDDEDDDEDDDDEEENSDDEEENDDDDDDEEKEAEKK</sequence>
<comment type="caution">
    <text evidence="7">The sequence shown here is derived from an EMBL/GenBank/DDBJ whole genome shotgun (WGS) entry which is preliminary data.</text>
</comment>
<evidence type="ECO:0000259" key="5">
    <source>
        <dbReference type="Pfam" id="PF04869"/>
    </source>
</evidence>
<feature type="domain" description="Vesicle tethering protein Uso1/P115-like head" evidence="5">
    <location>
        <begin position="344"/>
        <end position="651"/>
    </location>
</feature>
<dbReference type="GO" id="GO:0005795">
    <property type="term" value="C:Golgi stack"/>
    <property type="evidence" value="ECO:0007669"/>
    <property type="project" value="TreeGrafter"/>
</dbReference>
<dbReference type="GO" id="GO:0048211">
    <property type="term" value="P:Golgi vesicle docking"/>
    <property type="evidence" value="ECO:0007669"/>
    <property type="project" value="TreeGrafter"/>
</dbReference>
<organism evidence="7 8">
    <name type="scientific">Alternaria panax</name>
    <dbReference type="NCBI Taxonomy" id="48097"/>
    <lineage>
        <taxon>Eukaryota</taxon>
        <taxon>Fungi</taxon>
        <taxon>Dikarya</taxon>
        <taxon>Ascomycota</taxon>
        <taxon>Pezizomycotina</taxon>
        <taxon>Dothideomycetes</taxon>
        <taxon>Pleosporomycetidae</taxon>
        <taxon>Pleosporales</taxon>
        <taxon>Pleosporineae</taxon>
        <taxon>Pleosporaceae</taxon>
        <taxon>Alternaria</taxon>
        <taxon>Alternaria sect. Panax</taxon>
    </lineage>
</organism>
<dbReference type="Pfam" id="PF04869">
    <property type="entry name" value="Uso1_p115_head"/>
    <property type="match status" value="1"/>
</dbReference>